<keyword evidence="5" id="KW-0808">Transferase</keyword>
<keyword evidence="9" id="KW-0067">ATP-binding</keyword>
<dbReference type="SUPFAM" id="SSF55874">
    <property type="entry name" value="ATPase domain of HSP90 chaperone/DNA topoisomerase II/histidine kinase"/>
    <property type="match status" value="1"/>
</dbReference>
<protein>
    <recommendedName>
        <fullName evidence="3">histidine kinase</fullName>
        <ecNumber evidence="3">2.7.13.3</ecNumber>
    </recommendedName>
</protein>
<dbReference type="InterPro" id="IPR036097">
    <property type="entry name" value="HisK_dim/P_sf"/>
</dbReference>
<feature type="transmembrane region" description="Helical" evidence="13">
    <location>
        <begin position="90"/>
        <end position="118"/>
    </location>
</feature>
<dbReference type="Proteomes" id="UP000468531">
    <property type="component" value="Unassembled WGS sequence"/>
</dbReference>
<dbReference type="Pfam" id="PF13426">
    <property type="entry name" value="PAS_9"/>
    <property type="match status" value="1"/>
</dbReference>
<dbReference type="Gene3D" id="3.30.450.20">
    <property type="entry name" value="PAS domain"/>
    <property type="match status" value="3"/>
</dbReference>
<comment type="catalytic activity">
    <reaction evidence="1">
        <text>ATP + protein L-histidine = ADP + protein N-phospho-L-histidine.</text>
        <dbReference type="EC" id="2.7.13.3"/>
    </reaction>
</comment>
<evidence type="ECO:0000256" key="11">
    <source>
        <dbReference type="ARBA" id="ARBA00023012"/>
    </source>
</evidence>
<evidence type="ECO:0000259" key="16">
    <source>
        <dbReference type="PROSITE" id="PS50113"/>
    </source>
</evidence>
<feature type="domain" description="PAC" evidence="16">
    <location>
        <begin position="235"/>
        <end position="289"/>
    </location>
</feature>
<feature type="transmembrane region" description="Helical" evidence="13">
    <location>
        <begin position="58"/>
        <end position="78"/>
    </location>
</feature>
<dbReference type="InterPro" id="IPR004358">
    <property type="entry name" value="Sig_transdc_His_kin-like_C"/>
</dbReference>
<keyword evidence="6 13" id="KW-0812">Transmembrane</keyword>
<evidence type="ECO:0000259" key="14">
    <source>
        <dbReference type="PROSITE" id="PS50109"/>
    </source>
</evidence>
<feature type="domain" description="Histidine kinase" evidence="14">
    <location>
        <begin position="590"/>
        <end position="807"/>
    </location>
</feature>
<keyword evidence="8" id="KW-0418">Kinase</keyword>
<dbReference type="EMBL" id="VKHP01000212">
    <property type="protein sequence ID" value="NEV01037.1"/>
    <property type="molecule type" value="Genomic_DNA"/>
</dbReference>
<dbReference type="Pfam" id="PF00989">
    <property type="entry name" value="PAS"/>
    <property type="match status" value="1"/>
</dbReference>
<dbReference type="InterPro" id="IPR013655">
    <property type="entry name" value="PAS_fold_3"/>
</dbReference>
<keyword evidence="4" id="KW-0597">Phosphoprotein</keyword>
<dbReference type="FunFam" id="3.30.450.20:FF:000088">
    <property type="entry name" value="Sensory transduction histidine kinase"/>
    <property type="match status" value="1"/>
</dbReference>
<dbReference type="AlphaFoldDB" id="A0A6P1BRA0"/>
<evidence type="ECO:0000256" key="7">
    <source>
        <dbReference type="ARBA" id="ARBA00022741"/>
    </source>
</evidence>
<dbReference type="InterPro" id="IPR003661">
    <property type="entry name" value="HisK_dim/P_dom"/>
</dbReference>
<dbReference type="InterPro" id="IPR003594">
    <property type="entry name" value="HATPase_dom"/>
</dbReference>
<feature type="transmembrane region" description="Helical" evidence="13">
    <location>
        <begin position="138"/>
        <end position="156"/>
    </location>
</feature>
<reference evidence="17 18" key="1">
    <citation type="journal article" date="2020" name="Arch. Microbiol.">
        <title>Bradyrhizobium uaiense sp. nov., a new highly efficient cowpea symbiont.</title>
        <authorList>
            <person name="Cabral Michel D."/>
            <person name="Azarias Guimaraes A."/>
            <person name="Martins da Costa E."/>
            <person name="Soares de Carvalho T."/>
            <person name="Balsanelli E."/>
            <person name="Willems A."/>
            <person name="Maltempi de Souza E."/>
            <person name="de Souza Moreira F.M."/>
        </authorList>
    </citation>
    <scope>NUCLEOTIDE SEQUENCE [LARGE SCALE GENOMIC DNA]</scope>
    <source>
        <strain evidence="17 18">UFLA 03-164</strain>
    </source>
</reference>
<dbReference type="CDD" id="cd00130">
    <property type="entry name" value="PAS"/>
    <property type="match status" value="2"/>
</dbReference>
<dbReference type="SMART" id="SM00086">
    <property type="entry name" value="PAC"/>
    <property type="match status" value="2"/>
</dbReference>
<dbReference type="InterPro" id="IPR013767">
    <property type="entry name" value="PAS_fold"/>
</dbReference>
<dbReference type="SUPFAM" id="SSF47384">
    <property type="entry name" value="Homodimeric domain of signal transducing histidine kinase"/>
    <property type="match status" value="1"/>
</dbReference>
<sequence length="811" mass="90696">MKHLKQPDPKIAYEPLATSQDAPKSFISEFVKALLNNKGYQGVVVPRAKPSLEEHIRYLGKLWAVGIVLMVTVTWGMVRLEIFDRPGTAVLAYLLIIVVLSLMDSFVTSAIFSLISVACLDYFFMVPLYSFDISSTQDIVALVTFVATSLVITTLVRRARRFGETQHEQAHLLDLTPDAILVLDVDRVITYWNRGAEKLFGWKRDEAIGKVAHVLLKTVYPAPLGEILEASGRAGRWEGQLIQTTRDGAKVFVESKWILRRDFKGNSIGALESNTDITARKRAEEALRESQAAYLSEAQRLSHTGSFGWDSTTGELTWSEETFRLFEYDNDIKPTLDLAFQRIHPEDRDWVRAALDRAIAHKVPFDIEHRLRTPDGSTKTLHVVGSPSTDETGQIKLVGAVMDVTPRKIAYDALEKSELRYRHLFKFMPISLWKLDVRRLMEMFDELKATGVSDFPSYLADHSDFFQRAMDVIVAEEVNEATVRMFGASSQAELLGSVGRFFKQRPDTMERILESRFNDDPLFEEKSQLVTLDGRLIDVLLTAARTEFGVTLAGLVELTDLVRTQETLERLQIEFAHAARVSTLGELTASIAHELNQPLGAIATNCEAGLRWLDRPEPDLHEVNAAIRRSLADAQRSADIIARIRAMAARRVPERVLMSPHDVILEALQFLRHEVEWRGVTVSHIFSPEVPQVLADRTLLHQVIVNLAVNAMQAMAQIGTVERRITVRTSCLDGGALRCSVEDSGPGIATDHLPRLFESFFSTKQGGMGMGLSICHSIIEAHGGRIGVDNGSIHGGARFFFTLPAADRTLQ</sequence>
<dbReference type="Pfam" id="PF13493">
    <property type="entry name" value="DUF4118"/>
    <property type="match status" value="1"/>
</dbReference>
<evidence type="ECO:0000256" key="1">
    <source>
        <dbReference type="ARBA" id="ARBA00000085"/>
    </source>
</evidence>
<dbReference type="Gene3D" id="1.20.120.620">
    <property type="entry name" value="Backbone structure of the membrane domain of e. Coli histidine kinase receptor kdpd"/>
    <property type="match status" value="1"/>
</dbReference>
<comment type="caution">
    <text evidence="17">The sequence shown here is derived from an EMBL/GenBank/DDBJ whole genome shotgun (WGS) entry which is preliminary data.</text>
</comment>
<dbReference type="RefSeq" id="WP_163160572.1">
    <property type="nucleotide sequence ID" value="NZ_VKHP01000212.1"/>
</dbReference>
<accession>A0A6P1BRA0</accession>
<keyword evidence="18" id="KW-1185">Reference proteome</keyword>
<evidence type="ECO:0000256" key="3">
    <source>
        <dbReference type="ARBA" id="ARBA00012438"/>
    </source>
</evidence>
<name>A0A6P1BRA0_9BRAD</name>
<evidence type="ECO:0000256" key="2">
    <source>
        <dbReference type="ARBA" id="ARBA00004141"/>
    </source>
</evidence>
<dbReference type="PRINTS" id="PR00344">
    <property type="entry name" value="BCTRLSENSOR"/>
</dbReference>
<evidence type="ECO:0000256" key="4">
    <source>
        <dbReference type="ARBA" id="ARBA00022553"/>
    </source>
</evidence>
<evidence type="ECO:0000313" key="17">
    <source>
        <dbReference type="EMBL" id="NEV01037.1"/>
    </source>
</evidence>
<dbReference type="InterPro" id="IPR038318">
    <property type="entry name" value="KdpD_sf"/>
</dbReference>
<dbReference type="Gene3D" id="3.30.565.10">
    <property type="entry name" value="Histidine kinase-like ATPase, C-terminal domain"/>
    <property type="match status" value="1"/>
</dbReference>
<gene>
    <name evidence="17" type="ORF">FNJ47_35915</name>
</gene>
<dbReference type="InterPro" id="IPR035965">
    <property type="entry name" value="PAS-like_dom_sf"/>
</dbReference>
<dbReference type="PROSITE" id="PS50113">
    <property type="entry name" value="PAC"/>
    <property type="match status" value="2"/>
</dbReference>
<dbReference type="Gene3D" id="2.10.70.100">
    <property type="match status" value="1"/>
</dbReference>
<dbReference type="GO" id="GO:0005524">
    <property type="term" value="F:ATP binding"/>
    <property type="evidence" value="ECO:0007669"/>
    <property type="project" value="UniProtKB-KW"/>
</dbReference>
<evidence type="ECO:0000256" key="5">
    <source>
        <dbReference type="ARBA" id="ARBA00022679"/>
    </source>
</evidence>
<dbReference type="SMART" id="SM00091">
    <property type="entry name" value="PAS"/>
    <property type="match status" value="2"/>
</dbReference>
<keyword evidence="7" id="KW-0547">Nucleotide-binding</keyword>
<dbReference type="PROSITE" id="PS50112">
    <property type="entry name" value="PAS"/>
    <property type="match status" value="1"/>
</dbReference>
<proteinExistence type="predicted"/>
<keyword evidence="12 13" id="KW-0472">Membrane</keyword>
<keyword evidence="11" id="KW-0902">Two-component regulatory system</keyword>
<keyword evidence="10 13" id="KW-1133">Transmembrane helix</keyword>
<dbReference type="InterPro" id="IPR000014">
    <property type="entry name" value="PAS"/>
</dbReference>
<evidence type="ECO:0000256" key="13">
    <source>
        <dbReference type="SAM" id="Phobius"/>
    </source>
</evidence>
<dbReference type="GO" id="GO:0000155">
    <property type="term" value="F:phosphorelay sensor kinase activity"/>
    <property type="evidence" value="ECO:0007669"/>
    <property type="project" value="InterPro"/>
</dbReference>
<dbReference type="GO" id="GO:0016020">
    <property type="term" value="C:membrane"/>
    <property type="evidence" value="ECO:0007669"/>
    <property type="project" value="UniProtKB-SubCell"/>
</dbReference>
<dbReference type="SUPFAM" id="SSF55785">
    <property type="entry name" value="PYP-like sensor domain (PAS domain)"/>
    <property type="match status" value="2"/>
</dbReference>
<dbReference type="EC" id="2.7.13.3" evidence="3"/>
<dbReference type="InterPro" id="IPR000700">
    <property type="entry name" value="PAS-assoc_C"/>
</dbReference>
<dbReference type="CDD" id="cd00082">
    <property type="entry name" value="HisKA"/>
    <property type="match status" value="1"/>
</dbReference>
<dbReference type="GO" id="GO:0006355">
    <property type="term" value="P:regulation of DNA-templated transcription"/>
    <property type="evidence" value="ECO:0007669"/>
    <property type="project" value="InterPro"/>
</dbReference>
<dbReference type="InterPro" id="IPR025201">
    <property type="entry name" value="KdpD_TM"/>
</dbReference>
<evidence type="ECO:0000256" key="12">
    <source>
        <dbReference type="ARBA" id="ARBA00023136"/>
    </source>
</evidence>
<organism evidence="17 18">
    <name type="scientific">Bradyrhizobium uaiense</name>
    <dbReference type="NCBI Taxonomy" id="2594946"/>
    <lineage>
        <taxon>Bacteria</taxon>
        <taxon>Pseudomonadati</taxon>
        <taxon>Pseudomonadota</taxon>
        <taxon>Alphaproteobacteria</taxon>
        <taxon>Hyphomicrobiales</taxon>
        <taxon>Nitrobacteraceae</taxon>
        <taxon>Bradyrhizobium</taxon>
    </lineage>
</organism>
<dbReference type="Pfam" id="PF00512">
    <property type="entry name" value="HisKA"/>
    <property type="match status" value="1"/>
</dbReference>
<feature type="domain" description="PAC" evidence="16">
    <location>
        <begin position="365"/>
        <end position="416"/>
    </location>
</feature>
<dbReference type="PANTHER" id="PTHR43304">
    <property type="entry name" value="PHYTOCHROME-LIKE PROTEIN CPH1"/>
    <property type="match status" value="1"/>
</dbReference>
<evidence type="ECO:0000256" key="10">
    <source>
        <dbReference type="ARBA" id="ARBA00022989"/>
    </source>
</evidence>
<dbReference type="InterPro" id="IPR036890">
    <property type="entry name" value="HATPase_C_sf"/>
</dbReference>
<dbReference type="PANTHER" id="PTHR43304:SF1">
    <property type="entry name" value="PAC DOMAIN-CONTAINING PROTEIN"/>
    <property type="match status" value="1"/>
</dbReference>
<evidence type="ECO:0000259" key="15">
    <source>
        <dbReference type="PROSITE" id="PS50112"/>
    </source>
</evidence>
<evidence type="ECO:0000256" key="9">
    <source>
        <dbReference type="ARBA" id="ARBA00022840"/>
    </source>
</evidence>
<evidence type="ECO:0000313" key="18">
    <source>
        <dbReference type="Proteomes" id="UP000468531"/>
    </source>
</evidence>
<dbReference type="Pfam" id="PF02518">
    <property type="entry name" value="HATPase_c"/>
    <property type="match status" value="1"/>
</dbReference>
<dbReference type="SMART" id="SM00388">
    <property type="entry name" value="HisKA"/>
    <property type="match status" value="1"/>
</dbReference>
<dbReference type="Gene3D" id="1.10.287.130">
    <property type="match status" value="1"/>
</dbReference>
<dbReference type="NCBIfam" id="TIGR00229">
    <property type="entry name" value="sensory_box"/>
    <property type="match status" value="2"/>
</dbReference>
<dbReference type="SMART" id="SM00387">
    <property type="entry name" value="HATPase_c"/>
    <property type="match status" value="1"/>
</dbReference>
<comment type="subcellular location">
    <subcellularLocation>
        <location evidence="2">Membrane</location>
        <topology evidence="2">Multi-pass membrane protein</topology>
    </subcellularLocation>
</comment>
<evidence type="ECO:0000256" key="8">
    <source>
        <dbReference type="ARBA" id="ARBA00022777"/>
    </source>
</evidence>
<dbReference type="InterPro" id="IPR005467">
    <property type="entry name" value="His_kinase_dom"/>
</dbReference>
<dbReference type="InterPro" id="IPR052162">
    <property type="entry name" value="Sensor_kinase/Photoreceptor"/>
</dbReference>
<evidence type="ECO:0000256" key="6">
    <source>
        <dbReference type="ARBA" id="ARBA00022692"/>
    </source>
</evidence>
<dbReference type="PROSITE" id="PS50109">
    <property type="entry name" value="HIS_KIN"/>
    <property type="match status" value="1"/>
</dbReference>
<feature type="domain" description="PAS" evidence="15">
    <location>
        <begin position="165"/>
        <end position="221"/>
    </location>
</feature>
<dbReference type="InterPro" id="IPR001610">
    <property type="entry name" value="PAC"/>
</dbReference>
<dbReference type="Pfam" id="PF08447">
    <property type="entry name" value="PAS_3"/>
    <property type="match status" value="1"/>
</dbReference>